<proteinExistence type="predicted"/>
<reference evidence="2" key="1">
    <citation type="submission" date="2020-09" db="EMBL/GenBank/DDBJ databases">
        <title>Genome-Enabled Discovery of Anthraquinone Biosynthesis in Senna tora.</title>
        <authorList>
            <person name="Kang S.-H."/>
            <person name="Pandey R.P."/>
            <person name="Lee C.-M."/>
            <person name="Sim J.-S."/>
            <person name="Jeong J.-T."/>
            <person name="Choi B.-S."/>
            <person name="Jung M."/>
            <person name="Ginzburg D."/>
            <person name="Zhao K."/>
            <person name="Won S.Y."/>
            <person name="Oh T.-J."/>
            <person name="Yu Y."/>
            <person name="Kim N.-H."/>
            <person name="Lee O.R."/>
            <person name="Lee T.-H."/>
            <person name="Bashyal P."/>
            <person name="Kim T.-S."/>
            <person name="Lee W.-H."/>
            <person name="Kawkins C."/>
            <person name="Kim C.-K."/>
            <person name="Kim J.S."/>
            <person name="Ahn B.O."/>
            <person name="Rhee S.Y."/>
            <person name="Sohng J.K."/>
        </authorList>
    </citation>
    <scope>NUCLEOTIDE SEQUENCE</scope>
    <source>
        <tissue evidence="2">Leaf</tissue>
    </source>
</reference>
<feature type="transmembrane region" description="Helical" evidence="1">
    <location>
        <begin position="119"/>
        <end position="137"/>
    </location>
</feature>
<sequence>MGLSASKRVRNSLSQSPEFVSSCDSAFSYCLSQTQHAFQGVFPYQLPSASDYLHGILSTAHPHPLVLQWLPSPPTRSQVDSALRFVTRLDDDTLGLVQFKAWALQLYTDAVVASAGKAFLLRVPVGVAGIAGIGALTRSANHLVGTAIGAYTLGVAVSVFLGLSG</sequence>
<keyword evidence="1 2" id="KW-0812">Transmembrane</keyword>
<gene>
    <name evidence="2" type="ORF">G2W53_022412</name>
</gene>
<dbReference type="AlphaFoldDB" id="A0A834WKG7"/>
<comment type="caution">
    <text evidence="2">The sequence shown here is derived from an EMBL/GenBank/DDBJ whole genome shotgun (WGS) entry which is preliminary data.</text>
</comment>
<evidence type="ECO:0000313" key="2">
    <source>
        <dbReference type="EMBL" id="KAF7824268.1"/>
    </source>
</evidence>
<evidence type="ECO:0000256" key="1">
    <source>
        <dbReference type="SAM" id="Phobius"/>
    </source>
</evidence>
<dbReference type="Proteomes" id="UP000634136">
    <property type="component" value="Unassembled WGS sequence"/>
</dbReference>
<dbReference type="EMBL" id="JAAIUW010000007">
    <property type="protein sequence ID" value="KAF7824268.1"/>
    <property type="molecule type" value="Genomic_DNA"/>
</dbReference>
<dbReference type="PANTHER" id="PTHR36743">
    <property type="entry name" value="OS04G0495300 PROTEIN"/>
    <property type="match status" value="1"/>
</dbReference>
<dbReference type="PANTHER" id="PTHR36743:SF1">
    <property type="entry name" value="OS04G0495300 PROTEIN"/>
    <property type="match status" value="1"/>
</dbReference>
<name>A0A834WKG7_9FABA</name>
<evidence type="ECO:0000313" key="3">
    <source>
        <dbReference type="Proteomes" id="UP000634136"/>
    </source>
</evidence>
<organism evidence="2 3">
    <name type="scientific">Senna tora</name>
    <dbReference type="NCBI Taxonomy" id="362788"/>
    <lineage>
        <taxon>Eukaryota</taxon>
        <taxon>Viridiplantae</taxon>
        <taxon>Streptophyta</taxon>
        <taxon>Embryophyta</taxon>
        <taxon>Tracheophyta</taxon>
        <taxon>Spermatophyta</taxon>
        <taxon>Magnoliopsida</taxon>
        <taxon>eudicotyledons</taxon>
        <taxon>Gunneridae</taxon>
        <taxon>Pentapetalae</taxon>
        <taxon>rosids</taxon>
        <taxon>fabids</taxon>
        <taxon>Fabales</taxon>
        <taxon>Fabaceae</taxon>
        <taxon>Caesalpinioideae</taxon>
        <taxon>Cassia clade</taxon>
        <taxon>Senna</taxon>
    </lineage>
</organism>
<feature type="transmembrane region" description="Helical" evidence="1">
    <location>
        <begin position="143"/>
        <end position="163"/>
    </location>
</feature>
<accession>A0A834WKG7</accession>
<dbReference type="OrthoDB" id="1885878at2759"/>
<keyword evidence="3" id="KW-1185">Reference proteome</keyword>
<keyword evidence="1" id="KW-1133">Transmembrane helix</keyword>
<protein>
    <submittedName>
        <fullName evidence="2">Transmembrane protein</fullName>
    </submittedName>
</protein>
<keyword evidence="1" id="KW-0472">Membrane</keyword>